<dbReference type="UniPathway" id="UPA00262">
    <property type="reaction ID" value="UER00222"/>
</dbReference>
<dbReference type="GO" id="GO:0019354">
    <property type="term" value="P:siroheme biosynthetic process"/>
    <property type="evidence" value="ECO:0007669"/>
    <property type="project" value="UniProtKB-UniPathway"/>
</dbReference>
<dbReference type="EMBL" id="JAARRM010000001">
    <property type="protein sequence ID" value="MBC1520811.1"/>
    <property type="molecule type" value="Genomic_DNA"/>
</dbReference>
<evidence type="ECO:0000313" key="7">
    <source>
        <dbReference type="Proteomes" id="UP000559885"/>
    </source>
</evidence>
<dbReference type="AlphaFoldDB" id="A0A841ZQ96"/>
<evidence type="ECO:0000256" key="3">
    <source>
        <dbReference type="ARBA" id="ARBA00023002"/>
    </source>
</evidence>
<evidence type="ECO:0000256" key="4">
    <source>
        <dbReference type="ARBA" id="ARBA00023027"/>
    </source>
</evidence>
<proteinExistence type="predicted"/>
<dbReference type="RefSeq" id="WP_185372301.1">
    <property type="nucleotide sequence ID" value="NZ_JAARRM010000001.1"/>
</dbReference>
<keyword evidence="5" id="KW-0627">Porphyrin biosynthesis</keyword>
<dbReference type="EC" id="1.3.1.76" evidence="2"/>
<dbReference type="Pfam" id="PF13241">
    <property type="entry name" value="NAD_binding_7"/>
    <property type="match status" value="1"/>
</dbReference>
<dbReference type="Gene3D" id="3.40.50.720">
    <property type="entry name" value="NAD(P)-binding Rossmann-like Domain"/>
    <property type="match status" value="1"/>
</dbReference>
<accession>A0A841ZQ96</accession>
<dbReference type="InterPro" id="IPR028161">
    <property type="entry name" value="Met8-like"/>
</dbReference>
<evidence type="ECO:0000256" key="2">
    <source>
        <dbReference type="ARBA" id="ARBA00012400"/>
    </source>
</evidence>
<evidence type="ECO:0000256" key="5">
    <source>
        <dbReference type="ARBA" id="ARBA00023244"/>
    </source>
</evidence>
<dbReference type="InterPro" id="IPR036291">
    <property type="entry name" value="NAD(P)-bd_dom_sf"/>
</dbReference>
<organism evidence="6 7">
    <name type="scientific">Listeria aquatica</name>
    <dbReference type="NCBI Taxonomy" id="1494960"/>
    <lineage>
        <taxon>Bacteria</taxon>
        <taxon>Bacillati</taxon>
        <taxon>Bacillota</taxon>
        <taxon>Bacilli</taxon>
        <taxon>Bacillales</taxon>
        <taxon>Listeriaceae</taxon>
        <taxon>Listeria</taxon>
    </lineage>
</organism>
<sequence length="147" mass="16669">MSYLVNLSLAGKKVVVIGGGRIASRKVRRLIELDEVPDIFAVSPDFCSDFPEHFKIEQQQRKYQKGDLNGAQLVFACTNHQEINQEIANDAETWQWVNDVSTPAHSDFTNTGLVEIGDFTLGISHRFKDPRATKTFCEDLKKTFHLK</sequence>
<dbReference type="GO" id="GO:0043115">
    <property type="term" value="F:precorrin-2 dehydrogenase activity"/>
    <property type="evidence" value="ECO:0007669"/>
    <property type="project" value="UniProtKB-EC"/>
</dbReference>
<protein>
    <recommendedName>
        <fullName evidence="2">precorrin-2 dehydrogenase</fullName>
        <ecNumber evidence="2">1.3.1.76</ecNumber>
    </recommendedName>
</protein>
<dbReference type="PANTHER" id="PTHR35330:SF1">
    <property type="entry name" value="SIROHEME BIOSYNTHESIS PROTEIN MET8"/>
    <property type="match status" value="1"/>
</dbReference>
<keyword evidence="3" id="KW-0560">Oxidoreductase</keyword>
<gene>
    <name evidence="6" type="ORF">HB912_03995</name>
</gene>
<keyword evidence="4" id="KW-0520">NAD</keyword>
<reference evidence="6 7" key="1">
    <citation type="submission" date="2020-03" db="EMBL/GenBank/DDBJ databases">
        <title>Soil Listeria distribution.</title>
        <authorList>
            <person name="Liao J."/>
            <person name="Wiedmann M."/>
        </authorList>
    </citation>
    <scope>NUCLEOTIDE SEQUENCE [LARGE SCALE GENOMIC DNA]</scope>
    <source>
        <strain evidence="6 7">FSL L7-1507</strain>
    </source>
</reference>
<dbReference type="Proteomes" id="UP000559885">
    <property type="component" value="Unassembled WGS sequence"/>
</dbReference>
<name>A0A841ZQ96_9LIST</name>
<dbReference type="GO" id="GO:0004325">
    <property type="term" value="F:ferrochelatase activity"/>
    <property type="evidence" value="ECO:0007669"/>
    <property type="project" value="InterPro"/>
</dbReference>
<comment type="caution">
    <text evidence="6">The sequence shown here is derived from an EMBL/GenBank/DDBJ whole genome shotgun (WGS) entry which is preliminary data.</text>
</comment>
<evidence type="ECO:0000256" key="1">
    <source>
        <dbReference type="ARBA" id="ARBA00005010"/>
    </source>
</evidence>
<dbReference type="PANTHER" id="PTHR35330">
    <property type="entry name" value="SIROHEME BIOSYNTHESIS PROTEIN MET8"/>
    <property type="match status" value="1"/>
</dbReference>
<evidence type="ECO:0000313" key="6">
    <source>
        <dbReference type="EMBL" id="MBC1520811.1"/>
    </source>
</evidence>
<dbReference type="SUPFAM" id="SSF51735">
    <property type="entry name" value="NAD(P)-binding Rossmann-fold domains"/>
    <property type="match status" value="1"/>
</dbReference>
<comment type="pathway">
    <text evidence="1">Porphyrin-containing compound metabolism; siroheme biosynthesis; sirohydrochlorin from precorrin-2: step 1/1.</text>
</comment>